<name>A0A926NSR0_9HYPH</name>
<gene>
    <name evidence="2" type="ORF">HK439_05710</name>
</gene>
<dbReference type="InterPro" id="IPR007401">
    <property type="entry name" value="DUF454"/>
</dbReference>
<protein>
    <submittedName>
        <fullName evidence="2">YbaN family protein</fullName>
    </submittedName>
</protein>
<dbReference type="Pfam" id="PF04304">
    <property type="entry name" value="DUF454"/>
    <property type="match status" value="1"/>
</dbReference>
<dbReference type="AlphaFoldDB" id="A0A926NSR0"/>
<feature type="transmembrane region" description="Helical" evidence="1">
    <location>
        <begin position="6"/>
        <end position="39"/>
    </location>
</feature>
<dbReference type="GO" id="GO:0005886">
    <property type="term" value="C:plasma membrane"/>
    <property type="evidence" value="ECO:0007669"/>
    <property type="project" value="TreeGrafter"/>
</dbReference>
<evidence type="ECO:0000313" key="3">
    <source>
        <dbReference type="Proteomes" id="UP000598467"/>
    </source>
</evidence>
<dbReference type="PANTHER" id="PTHR35813:SF1">
    <property type="entry name" value="INNER MEMBRANE PROTEIN YBAN"/>
    <property type="match status" value="1"/>
</dbReference>
<sequence length="126" mass="13491">MRRTTFKLLGLGCVAAGVIGIFLPIMPTTIFFILAAAAFARSSPELEKRILDHPKIGPPVRNWREHGVVPVKAKIYALSGMAFGFLVFLWAAHPKLWLAVVVGVFMVACGLYVGTRPSVAGPGTGS</sequence>
<dbReference type="Proteomes" id="UP000598467">
    <property type="component" value="Unassembled WGS sequence"/>
</dbReference>
<proteinExistence type="predicted"/>
<keyword evidence="1" id="KW-1133">Transmembrane helix</keyword>
<dbReference type="EMBL" id="JABFCZ010000005">
    <property type="protein sequence ID" value="MBD1545749.1"/>
    <property type="molecule type" value="Genomic_DNA"/>
</dbReference>
<comment type="caution">
    <text evidence="2">The sequence shown here is derived from an EMBL/GenBank/DDBJ whole genome shotgun (WGS) entry which is preliminary data.</text>
</comment>
<evidence type="ECO:0000313" key="2">
    <source>
        <dbReference type="EMBL" id="MBD1545749.1"/>
    </source>
</evidence>
<reference evidence="2" key="1">
    <citation type="submission" date="2020-05" db="EMBL/GenBank/DDBJ databases">
        <title>Identification of trans-AT polyketide cluster in two marine bacteria, producers of a novel glutaramide-containing polyketide sesbanimide D and analogs.</title>
        <authorList>
            <person name="Kacar D."/>
            <person name="Rodriguez P."/>
            <person name="Canedo L."/>
            <person name="Gonzalez E."/>
            <person name="Galan B."/>
            <person name="De La Calle F."/>
            <person name="Garcia J.L."/>
        </authorList>
    </citation>
    <scope>NUCLEOTIDE SEQUENCE</scope>
    <source>
        <strain evidence="2">PHM038</strain>
    </source>
</reference>
<keyword evidence="1" id="KW-0812">Transmembrane</keyword>
<keyword evidence="1" id="KW-0472">Membrane</keyword>
<dbReference type="RefSeq" id="WP_190290420.1">
    <property type="nucleotide sequence ID" value="NZ_JABFCZ010000005.1"/>
</dbReference>
<feature type="transmembrane region" description="Helical" evidence="1">
    <location>
        <begin position="73"/>
        <end position="90"/>
    </location>
</feature>
<dbReference type="PIRSF" id="PIRSF016789">
    <property type="entry name" value="DUF454"/>
    <property type="match status" value="1"/>
</dbReference>
<evidence type="ECO:0000256" key="1">
    <source>
        <dbReference type="SAM" id="Phobius"/>
    </source>
</evidence>
<feature type="transmembrane region" description="Helical" evidence="1">
    <location>
        <begin position="96"/>
        <end position="114"/>
    </location>
</feature>
<organism evidence="2 3">
    <name type="scientific">Roseibium aggregatum</name>
    <dbReference type="NCBI Taxonomy" id="187304"/>
    <lineage>
        <taxon>Bacteria</taxon>
        <taxon>Pseudomonadati</taxon>
        <taxon>Pseudomonadota</taxon>
        <taxon>Alphaproteobacteria</taxon>
        <taxon>Hyphomicrobiales</taxon>
        <taxon>Stappiaceae</taxon>
        <taxon>Roseibium</taxon>
    </lineage>
</organism>
<dbReference type="PANTHER" id="PTHR35813">
    <property type="entry name" value="INNER MEMBRANE PROTEIN YBAN"/>
    <property type="match status" value="1"/>
</dbReference>
<accession>A0A926NSR0</accession>